<evidence type="ECO:0000259" key="3">
    <source>
        <dbReference type="PROSITE" id="PS51756"/>
    </source>
</evidence>
<name>E3ZPA3_LISSE</name>
<feature type="non-terminal residue" evidence="4">
    <location>
        <position position="200"/>
    </location>
</feature>
<gene>
    <name evidence="4" type="ORF">NT03LS_1283</name>
</gene>
<dbReference type="EMBL" id="ADXJ01000526">
    <property type="protein sequence ID" value="EFS00548.1"/>
    <property type="molecule type" value="Genomic_DNA"/>
</dbReference>
<keyword evidence="2" id="KW-0175">Coiled coil</keyword>
<evidence type="ECO:0000256" key="1">
    <source>
        <dbReference type="ARBA" id="ARBA00034117"/>
    </source>
</evidence>
<reference evidence="4" key="1">
    <citation type="journal article" date="2010" name="Microbiol. Resour. Announc.">
        <title>Comparative genomics of the bacterial genus Listeria: Genome evolution is characterized by limited gene acquisition and limited gene loss.</title>
        <authorList>
            <person name="den Bakker H.C."/>
            <person name="Cummings C.A."/>
            <person name="Ferreira V."/>
            <person name="Vatta P."/>
            <person name="Orsi R.H."/>
            <person name="Degoricija L."/>
            <person name="Barker M."/>
            <person name="Petrauskene O."/>
            <person name="Furtado M.R."/>
            <person name="Wiedmann M."/>
        </authorList>
    </citation>
    <scope>NUCLEOTIDE SEQUENCE [LARGE SCALE GENOMIC DNA]</scope>
    <source>
        <strain evidence="4">FSL N1-067</strain>
    </source>
</reference>
<comment type="similarity">
    <text evidence="1">In the N-terminal section; belongs to the LXG family.</text>
</comment>
<dbReference type="PROSITE" id="PS51756">
    <property type="entry name" value="LXG"/>
    <property type="match status" value="1"/>
</dbReference>
<dbReference type="Proteomes" id="UP000004302">
    <property type="component" value="Chromosome"/>
</dbReference>
<evidence type="ECO:0000313" key="4">
    <source>
        <dbReference type="EMBL" id="EFS00548.1"/>
    </source>
</evidence>
<protein>
    <submittedName>
        <fullName evidence="4">Putative secreted protein</fullName>
    </submittedName>
</protein>
<proteinExistence type="inferred from homology"/>
<feature type="coiled-coil region" evidence="2">
    <location>
        <begin position="101"/>
        <end position="128"/>
    </location>
</feature>
<dbReference type="InterPro" id="IPR006829">
    <property type="entry name" value="LXG_dom"/>
</dbReference>
<dbReference type="RefSeq" id="WP_003746911.1">
    <property type="nucleotide sequence ID" value="NZ_CM001051.1"/>
</dbReference>
<organism evidence="4">
    <name type="scientific">Listeria seeligeri FSL N1-067</name>
    <dbReference type="NCBI Taxonomy" id="702453"/>
    <lineage>
        <taxon>Bacteria</taxon>
        <taxon>Bacillati</taxon>
        <taxon>Bacillota</taxon>
        <taxon>Bacilli</taxon>
        <taxon>Bacillales</taxon>
        <taxon>Listeriaceae</taxon>
        <taxon>Listeria</taxon>
    </lineage>
</organism>
<feature type="domain" description="LXG" evidence="3">
    <location>
        <begin position="1"/>
        <end position="200"/>
    </location>
</feature>
<accession>E3ZPA3</accession>
<comment type="caution">
    <text evidence="4">The sequence shown here is derived from an EMBL/GenBank/DDBJ whole genome shotgun (WGS) entry which is preliminary data.</text>
</comment>
<evidence type="ECO:0000256" key="2">
    <source>
        <dbReference type="SAM" id="Coils"/>
    </source>
</evidence>
<dbReference type="AlphaFoldDB" id="E3ZPA3"/>
<dbReference type="Pfam" id="PF04740">
    <property type="entry name" value="LXG"/>
    <property type="match status" value="1"/>
</dbReference>
<dbReference type="HOGENOM" id="CLU_094926_0_0_9"/>
<sequence length="200" mass="22596">MTRIDIAEVNHFSHELKIANQQAKTQITAIQNAITTYLQDDSLSGEAISASKGYYAATYLPLCASIKQALQVSEESLRKYITDFHSQVDSSPSAKIDADGLYELDQKINRLENKFEQIQLELSSMTAVSRQGEINTLQSQIFANYKKEQLLEKFLDFERGHSTFFQELSDLAQAINRGVRDIQSNISFNSQTGVYKVDKL</sequence>